<keyword evidence="3" id="KW-1185">Reference proteome</keyword>
<dbReference type="Proteomes" id="UP001292094">
    <property type="component" value="Unassembled WGS sequence"/>
</dbReference>
<accession>A0AAE1UGJ4</accession>
<name>A0AAE1UGJ4_9EUCA</name>
<keyword evidence="1" id="KW-0732">Signal</keyword>
<sequence>MPRLFSSPTFHYWLFYTFILLDLSLLNSPGFPSPSSFVSSSSHPIVASTLHTPISAQTFITLHTRKRHLSLFLSHSLLLLLFFLQHVKSQRQGEEGMGGGAVPRHWTEDIVPSQGHHSCLRDESARVIGEPEQCYFHQQNELFTMDEAPRETVCVWHCEGRRQCPPCETGLWHPDANQSEGHSRALLACYFMWHRHPLNSEPHI</sequence>
<evidence type="ECO:0000313" key="3">
    <source>
        <dbReference type="Proteomes" id="UP001292094"/>
    </source>
</evidence>
<protein>
    <submittedName>
        <fullName evidence="2">Uncharacterized protein</fullName>
    </submittedName>
</protein>
<organism evidence="2 3">
    <name type="scientific">Petrolisthes manimaculis</name>
    <dbReference type="NCBI Taxonomy" id="1843537"/>
    <lineage>
        <taxon>Eukaryota</taxon>
        <taxon>Metazoa</taxon>
        <taxon>Ecdysozoa</taxon>
        <taxon>Arthropoda</taxon>
        <taxon>Crustacea</taxon>
        <taxon>Multicrustacea</taxon>
        <taxon>Malacostraca</taxon>
        <taxon>Eumalacostraca</taxon>
        <taxon>Eucarida</taxon>
        <taxon>Decapoda</taxon>
        <taxon>Pleocyemata</taxon>
        <taxon>Anomura</taxon>
        <taxon>Galatheoidea</taxon>
        <taxon>Porcellanidae</taxon>
        <taxon>Petrolisthes</taxon>
    </lineage>
</organism>
<dbReference type="AlphaFoldDB" id="A0AAE1UGJ4"/>
<feature type="chain" id="PRO_5042068906" evidence="1">
    <location>
        <begin position="27"/>
        <end position="204"/>
    </location>
</feature>
<gene>
    <name evidence="2" type="ORF">Pmani_009631</name>
</gene>
<reference evidence="2" key="1">
    <citation type="submission" date="2023-11" db="EMBL/GenBank/DDBJ databases">
        <title>Genome assemblies of two species of porcelain crab, Petrolisthes cinctipes and Petrolisthes manimaculis (Anomura: Porcellanidae).</title>
        <authorList>
            <person name="Angst P."/>
        </authorList>
    </citation>
    <scope>NUCLEOTIDE SEQUENCE</scope>
    <source>
        <strain evidence="2">PB745_02</strain>
        <tissue evidence="2">Gill</tissue>
    </source>
</reference>
<feature type="signal peptide" evidence="1">
    <location>
        <begin position="1"/>
        <end position="26"/>
    </location>
</feature>
<comment type="caution">
    <text evidence="2">The sequence shown here is derived from an EMBL/GenBank/DDBJ whole genome shotgun (WGS) entry which is preliminary data.</text>
</comment>
<proteinExistence type="predicted"/>
<evidence type="ECO:0000256" key="1">
    <source>
        <dbReference type="SAM" id="SignalP"/>
    </source>
</evidence>
<evidence type="ECO:0000313" key="2">
    <source>
        <dbReference type="EMBL" id="KAK4319431.1"/>
    </source>
</evidence>
<dbReference type="EMBL" id="JAWZYT010000754">
    <property type="protein sequence ID" value="KAK4319431.1"/>
    <property type="molecule type" value="Genomic_DNA"/>
</dbReference>